<dbReference type="Proteomes" id="UP000622648">
    <property type="component" value="Unassembled WGS sequence"/>
</dbReference>
<dbReference type="EMBL" id="BMJO01000005">
    <property type="protein sequence ID" value="GGE63865.1"/>
    <property type="molecule type" value="Genomic_DNA"/>
</dbReference>
<name>A0A4V2RZ60_9SPHI</name>
<reference evidence="1" key="1">
    <citation type="journal article" date="2014" name="Int. J. Syst. Evol. Microbiol.">
        <title>Complete genome of a new Firmicutes species belonging to the dominant human colonic microbiota ('Ruminococcus bicirculans') reveals two chromosomes and a selective capacity to utilize plant glucans.</title>
        <authorList>
            <consortium name="NISC Comparative Sequencing Program"/>
            <person name="Wegmann U."/>
            <person name="Louis P."/>
            <person name="Goesmann A."/>
            <person name="Henrissat B."/>
            <person name="Duncan S.H."/>
            <person name="Flint H.J."/>
        </authorList>
    </citation>
    <scope>NUCLEOTIDE SEQUENCE</scope>
    <source>
        <strain evidence="1">CGMCC 1.15644</strain>
    </source>
</reference>
<dbReference type="OrthoDB" id="758518at2"/>
<evidence type="ECO:0000313" key="3">
    <source>
        <dbReference type="Proteomes" id="UP000295684"/>
    </source>
</evidence>
<sequence>MLNERDKQRQKRHRKRLEARIDASAIVIAINDYCIRPELFNLIYSMLGELPDHIRSKIHLYGIDSGDSANQFTDLGFKSFTNHGVPLHYVGVDNQHDLSSHYDAIDVLIVSEDNEPGLNAVKSALSVGCSVITKSKIANKINLNIKERLRIIDKQCALQLSNHIVALATQRRKFDCALAS</sequence>
<proteinExistence type="predicted"/>
<dbReference type="Proteomes" id="UP000295684">
    <property type="component" value="Unassembled WGS sequence"/>
</dbReference>
<gene>
    <name evidence="2" type="ORF">EV200_105431</name>
    <name evidence="1" type="ORF">GCM10011413_32890</name>
</gene>
<reference evidence="1" key="4">
    <citation type="submission" date="2024-05" db="EMBL/GenBank/DDBJ databases">
        <authorList>
            <person name="Sun Q."/>
            <person name="Zhou Y."/>
        </authorList>
    </citation>
    <scope>NUCLEOTIDE SEQUENCE</scope>
    <source>
        <strain evidence="1">CGMCC 1.15644</strain>
    </source>
</reference>
<evidence type="ECO:0000313" key="2">
    <source>
        <dbReference type="EMBL" id="TCO23956.1"/>
    </source>
</evidence>
<reference evidence="2 3" key="3">
    <citation type="submission" date="2019-03" db="EMBL/GenBank/DDBJ databases">
        <title>Genomic Encyclopedia of Type Strains, Phase IV (KMG-IV): sequencing the most valuable type-strain genomes for metagenomic binning, comparative biology and taxonomic classification.</title>
        <authorList>
            <person name="Goeker M."/>
        </authorList>
    </citation>
    <scope>NUCLEOTIDE SEQUENCE [LARGE SCALE GENOMIC DNA]</scope>
    <source>
        <strain evidence="2 3">DSM 103236</strain>
    </source>
</reference>
<accession>A0A4V2RZ60</accession>
<organism evidence="2 3">
    <name type="scientific">Pedobacter psychrotolerans</name>
    <dbReference type="NCBI Taxonomy" id="1843235"/>
    <lineage>
        <taxon>Bacteria</taxon>
        <taxon>Pseudomonadati</taxon>
        <taxon>Bacteroidota</taxon>
        <taxon>Sphingobacteriia</taxon>
        <taxon>Sphingobacteriales</taxon>
        <taxon>Sphingobacteriaceae</taxon>
        <taxon>Pedobacter</taxon>
    </lineage>
</organism>
<keyword evidence="4" id="KW-1185">Reference proteome</keyword>
<dbReference type="RefSeq" id="WP_132534071.1">
    <property type="nucleotide sequence ID" value="NZ_BMJO01000005.1"/>
</dbReference>
<dbReference type="AlphaFoldDB" id="A0A4V2RZ60"/>
<dbReference type="EMBL" id="SLWO01000005">
    <property type="protein sequence ID" value="TCO23956.1"/>
    <property type="molecule type" value="Genomic_DNA"/>
</dbReference>
<reference evidence="4" key="2">
    <citation type="journal article" date="2019" name="Int. J. Syst. Evol. Microbiol.">
        <title>The Global Catalogue of Microorganisms (GCM) 10K type strain sequencing project: providing services to taxonomists for standard genome sequencing and annotation.</title>
        <authorList>
            <consortium name="The Broad Institute Genomics Platform"/>
            <consortium name="The Broad Institute Genome Sequencing Center for Infectious Disease"/>
            <person name="Wu L."/>
            <person name="Ma J."/>
        </authorList>
    </citation>
    <scope>NUCLEOTIDE SEQUENCE [LARGE SCALE GENOMIC DNA]</scope>
    <source>
        <strain evidence="4">CGMCC 1.15644</strain>
    </source>
</reference>
<evidence type="ECO:0000313" key="4">
    <source>
        <dbReference type="Proteomes" id="UP000622648"/>
    </source>
</evidence>
<evidence type="ECO:0000313" key="1">
    <source>
        <dbReference type="EMBL" id="GGE63865.1"/>
    </source>
</evidence>
<comment type="caution">
    <text evidence="2">The sequence shown here is derived from an EMBL/GenBank/DDBJ whole genome shotgun (WGS) entry which is preliminary data.</text>
</comment>
<protein>
    <submittedName>
        <fullName evidence="2">Uncharacterized protein</fullName>
    </submittedName>
</protein>